<feature type="transmembrane region" description="Helical" evidence="1">
    <location>
        <begin position="168"/>
        <end position="187"/>
    </location>
</feature>
<name>A0AAD6VBZ4_9AGAR</name>
<dbReference type="Proteomes" id="UP001219525">
    <property type="component" value="Unassembled WGS sequence"/>
</dbReference>
<evidence type="ECO:0000313" key="3">
    <source>
        <dbReference type="Proteomes" id="UP001219525"/>
    </source>
</evidence>
<sequence length="189" mass="18875">MCYWVREGELDECWVRCAHIETTLANMCSAVSSRLPIFPPPFGNPDISPLPPTSGATPIPSPISVPPCDPIPAPPRSMPSPAALISTPAPARSGGGAASMTMELPATSVISSSSATAPIVLATPVSPSSSSSPGITPILLSTSASLPNSNSSAAPSARQSPGAAEATLVNLMSVFGAVIGVTVGISMGL</sequence>
<reference evidence="2" key="1">
    <citation type="submission" date="2023-03" db="EMBL/GenBank/DDBJ databases">
        <title>Massive genome expansion in bonnet fungi (Mycena s.s.) driven by repeated elements and novel gene families across ecological guilds.</title>
        <authorList>
            <consortium name="Lawrence Berkeley National Laboratory"/>
            <person name="Harder C.B."/>
            <person name="Miyauchi S."/>
            <person name="Viragh M."/>
            <person name="Kuo A."/>
            <person name="Thoen E."/>
            <person name="Andreopoulos B."/>
            <person name="Lu D."/>
            <person name="Skrede I."/>
            <person name="Drula E."/>
            <person name="Henrissat B."/>
            <person name="Morin E."/>
            <person name="Kohler A."/>
            <person name="Barry K."/>
            <person name="LaButti K."/>
            <person name="Morin E."/>
            <person name="Salamov A."/>
            <person name="Lipzen A."/>
            <person name="Mereny Z."/>
            <person name="Hegedus B."/>
            <person name="Baldrian P."/>
            <person name="Stursova M."/>
            <person name="Weitz H."/>
            <person name="Taylor A."/>
            <person name="Grigoriev I.V."/>
            <person name="Nagy L.G."/>
            <person name="Martin F."/>
            <person name="Kauserud H."/>
        </authorList>
    </citation>
    <scope>NUCLEOTIDE SEQUENCE</scope>
    <source>
        <strain evidence="2">9144</strain>
    </source>
</reference>
<evidence type="ECO:0000256" key="1">
    <source>
        <dbReference type="SAM" id="Phobius"/>
    </source>
</evidence>
<comment type="caution">
    <text evidence="2">The sequence shown here is derived from an EMBL/GenBank/DDBJ whole genome shotgun (WGS) entry which is preliminary data.</text>
</comment>
<keyword evidence="1" id="KW-1133">Transmembrane helix</keyword>
<evidence type="ECO:0000313" key="2">
    <source>
        <dbReference type="EMBL" id="KAJ7205491.1"/>
    </source>
</evidence>
<organism evidence="2 3">
    <name type="scientific">Mycena pura</name>
    <dbReference type="NCBI Taxonomy" id="153505"/>
    <lineage>
        <taxon>Eukaryota</taxon>
        <taxon>Fungi</taxon>
        <taxon>Dikarya</taxon>
        <taxon>Basidiomycota</taxon>
        <taxon>Agaricomycotina</taxon>
        <taxon>Agaricomycetes</taxon>
        <taxon>Agaricomycetidae</taxon>
        <taxon>Agaricales</taxon>
        <taxon>Marasmiineae</taxon>
        <taxon>Mycenaceae</taxon>
        <taxon>Mycena</taxon>
    </lineage>
</organism>
<keyword evidence="1" id="KW-0472">Membrane</keyword>
<gene>
    <name evidence="2" type="ORF">GGX14DRAFT_397635</name>
</gene>
<dbReference type="EMBL" id="JARJCW010000043">
    <property type="protein sequence ID" value="KAJ7205491.1"/>
    <property type="molecule type" value="Genomic_DNA"/>
</dbReference>
<accession>A0AAD6VBZ4</accession>
<keyword evidence="1" id="KW-0812">Transmembrane</keyword>
<protein>
    <submittedName>
        <fullName evidence="2">Uncharacterized protein</fullName>
    </submittedName>
</protein>
<proteinExistence type="predicted"/>
<dbReference type="AlphaFoldDB" id="A0AAD6VBZ4"/>
<keyword evidence="3" id="KW-1185">Reference proteome</keyword>